<keyword evidence="3" id="KW-1185">Reference proteome</keyword>
<organism evidence="2 3">
    <name type="scientific">Rhynchospora breviuscula</name>
    <dbReference type="NCBI Taxonomy" id="2022672"/>
    <lineage>
        <taxon>Eukaryota</taxon>
        <taxon>Viridiplantae</taxon>
        <taxon>Streptophyta</taxon>
        <taxon>Embryophyta</taxon>
        <taxon>Tracheophyta</taxon>
        <taxon>Spermatophyta</taxon>
        <taxon>Magnoliopsida</taxon>
        <taxon>Liliopsida</taxon>
        <taxon>Poales</taxon>
        <taxon>Cyperaceae</taxon>
        <taxon>Cyperoideae</taxon>
        <taxon>Rhynchosporeae</taxon>
        <taxon>Rhynchospora</taxon>
    </lineage>
</organism>
<evidence type="ECO:0000259" key="1">
    <source>
        <dbReference type="PROSITE" id="PS51335"/>
    </source>
</evidence>
<dbReference type="Pfam" id="PF04727">
    <property type="entry name" value="ELMO_CED12"/>
    <property type="match status" value="1"/>
</dbReference>
<sequence>MVECVMATPAIKKRRGVDIYQGRKENMEDTASVPNALRDPLLPSGQAVINNPKSTPNPWDDRRNDLRHGIHNLSQFIKHVARRIANLFISIGSFLRKVLSFNFTVQGLNTNKVEHSLVLSPLQEERLQNLRRRLEVPFDASLVEHQDALRQLWRLAYPERMIPPFKSDLWKEMGWQGADPSTDFRGGGFISLENLIYFAETYPESFQRLLHKQDGVRSEWEYPFAVAGINISFMLAQMLELHSGNPTTKAGVHFLKLLGGDEMAFDRLYCVAFQLLDSKWLSKRATYMEFNEVMKSTRLQLELELETNEISSIRDMPAYILLNRCISDGQLHVSIK</sequence>
<evidence type="ECO:0000313" key="2">
    <source>
        <dbReference type="EMBL" id="KAJ1686715.1"/>
    </source>
</evidence>
<dbReference type="PANTHER" id="PTHR12771:SF56">
    <property type="entry name" value="CED-12"/>
    <property type="match status" value="1"/>
</dbReference>
<dbReference type="EMBL" id="JAMQYH010000005">
    <property type="protein sequence ID" value="KAJ1686715.1"/>
    <property type="molecule type" value="Genomic_DNA"/>
</dbReference>
<gene>
    <name evidence="2" type="ORF">LUZ63_018105</name>
</gene>
<dbReference type="PROSITE" id="PS51335">
    <property type="entry name" value="ELMO"/>
    <property type="match status" value="1"/>
</dbReference>
<feature type="domain" description="ELMO" evidence="1">
    <location>
        <begin position="144"/>
        <end position="305"/>
    </location>
</feature>
<comment type="caution">
    <text evidence="2">The sequence shown here is derived from an EMBL/GenBank/DDBJ whole genome shotgun (WGS) entry which is preliminary data.</text>
</comment>
<dbReference type="OrthoDB" id="758963at2759"/>
<dbReference type="InterPro" id="IPR006816">
    <property type="entry name" value="ELMO_dom"/>
</dbReference>
<dbReference type="PANTHER" id="PTHR12771">
    <property type="entry name" value="ENGULFMENT AND CELL MOTILITY"/>
    <property type="match status" value="1"/>
</dbReference>
<accession>A0A9Q0HI65</accession>
<name>A0A9Q0HI65_9POAL</name>
<dbReference type="AlphaFoldDB" id="A0A9Q0HI65"/>
<dbReference type="InterPro" id="IPR050868">
    <property type="entry name" value="ELMO_domain-containing"/>
</dbReference>
<protein>
    <recommendedName>
        <fullName evidence="1">ELMO domain-containing protein</fullName>
    </recommendedName>
</protein>
<evidence type="ECO:0000313" key="3">
    <source>
        <dbReference type="Proteomes" id="UP001151287"/>
    </source>
</evidence>
<proteinExistence type="predicted"/>
<reference evidence="2" key="1">
    <citation type="journal article" date="2022" name="Cell">
        <title>Repeat-based holocentromeres influence genome architecture and karyotype evolution.</title>
        <authorList>
            <person name="Hofstatter P.G."/>
            <person name="Thangavel G."/>
            <person name="Lux T."/>
            <person name="Neumann P."/>
            <person name="Vondrak T."/>
            <person name="Novak P."/>
            <person name="Zhang M."/>
            <person name="Costa L."/>
            <person name="Castellani M."/>
            <person name="Scott A."/>
            <person name="Toegelov H."/>
            <person name="Fuchs J."/>
            <person name="Mata-Sucre Y."/>
            <person name="Dias Y."/>
            <person name="Vanzela A.L.L."/>
            <person name="Huettel B."/>
            <person name="Almeida C.C.S."/>
            <person name="Simkova H."/>
            <person name="Souza G."/>
            <person name="Pedrosa-Harand A."/>
            <person name="Macas J."/>
            <person name="Mayer K.F.X."/>
            <person name="Houben A."/>
            <person name="Marques A."/>
        </authorList>
    </citation>
    <scope>NUCLEOTIDE SEQUENCE</scope>
    <source>
        <strain evidence="2">RhyBre1mFocal</strain>
    </source>
</reference>
<dbReference type="Proteomes" id="UP001151287">
    <property type="component" value="Unassembled WGS sequence"/>
</dbReference>